<dbReference type="GO" id="GO:0031593">
    <property type="term" value="F:polyubiquitin modification-dependent protein binding"/>
    <property type="evidence" value="ECO:0007669"/>
    <property type="project" value="TreeGrafter"/>
</dbReference>
<organism evidence="4 6">
    <name type="scientific">Adineta steineri</name>
    <dbReference type="NCBI Taxonomy" id="433720"/>
    <lineage>
        <taxon>Eukaryota</taxon>
        <taxon>Metazoa</taxon>
        <taxon>Spiralia</taxon>
        <taxon>Gnathifera</taxon>
        <taxon>Rotifera</taxon>
        <taxon>Eurotatoria</taxon>
        <taxon>Bdelloidea</taxon>
        <taxon>Adinetida</taxon>
        <taxon>Adinetidae</taxon>
        <taxon>Adineta</taxon>
    </lineage>
</organism>
<dbReference type="SUPFAM" id="SSF52540">
    <property type="entry name" value="P-loop containing nucleoside triphosphate hydrolases"/>
    <property type="match status" value="1"/>
</dbReference>
<keyword evidence="1" id="KW-0547">Nucleotide-binding</keyword>
<dbReference type="GO" id="GO:0034098">
    <property type="term" value="C:VCP-NPL4-UFD1 AAA ATPase complex"/>
    <property type="evidence" value="ECO:0007669"/>
    <property type="project" value="TreeGrafter"/>
</dbReference>
<dbReference type="InterPro" id="IPR050168">
    <property type="entry name" value="AAA_ATPase_domain"/>
</dbReference>
<dbReference type="AlphaFoldDB" id="A0A813T7B7"/>
<dbReference type="GO" id="GO:0030970">
    <property type="term" value="P:retrograde protein transport, ER to cytosol"/>
    <property type="evidence" value="ECO:0007669"/>
    <property type="project" value="TreeGrafter"/>
</dbReference>
<dbReference type="InterPro" id="IPR029067">
    <property type="entry name" value="CDC48_domain_2-like_sf"/>
</dbReference>
<dbReference type="InterPro" id="IPR027417">
    <property type="entry name" value="P-loop_NTPase"/>
</dbReference>
<reference evidence="4" key="1">
    <citation type="submission" date="2021-02" db="EMBL/GenBank/DDBJ databases">
        <authorList>
            <person name="Nowell W R."/>
        </authorList>
    </citation>
    <scope>NUCLEOTIDE SEQUENCE</scope>
</reference>
<dbReference type="Proteomes" id="UP000663868">
    <property type="component" value="Unassembled WGS sequence"/>
</dbReference>
<dbReference type="EMBL" id="CAJNOE010000047">
    <property type="protein sequence ID" value="CAF0807385.1"/>
    <property type="molecule type" value="Genomic_DNA"/>
</dbReference>
<keyword evidence="2" id="KW-0067">ATP-binding</keyword>
<dbReference type="SUPFAM" id="SSF54585">
    <property type="entry name" value="Cdc48 domain 2-like"/>
    <property type="match status" value="1"/>
</dbReference>
<dbReference type="GO" id="GO:0051228">
    <property type="term" value="P:mitotic spindle disassembly"/>
    <property type="evidence" value="ECO:0007669"/>
    <property type="project" value="TreeGrafter"/>
</dbReference>
<dbReference type="Pfam" id="PF02933">
    <property type="entry name" value="CDC48_2"/>
    <property type="match status" value="1"/>
</dbReference>
<dbReference type="Proteomes" id="UP000663860">
    <property type="component" value="Unassembled WGS sequence"/>
</dbReference>
<evidence type="ECO:0000313" key="4">
    <source>
        <dbReference type="EMBL" id="CAF0807385.1"/>
    </source>
</evidence>
<evidence type="ECO:0000256" key="1">
    <source>
        <dbReference type="ARBA" id="ARBA00022741"/>
    </source>
</evidence>
<dbReference type="FunFam" id="3.40.50.300:FF:000012">
    <property type="entry name" value="Transitional endoplasmic reticulum ATPase"/>
    <property type="match status" value="1"/>
</dbReference>
<gene>
    <name evidence="4" type="ORF">IZO911_LOCUS7269</name>
    <name evidence="5" type="ORF">KXQ929_LOCUS40342</name>
</gene>
<dbReference type="InterPro" id="IPR003593">
    <property type="entry name" value="AAA+_ATPase"/>
</dbReference>
<dbReference type="GO" id="GO:0005524">
    <property type="term" value="F:ATP binding"/>
    <property type="evidence" value="ECO:0007669"/>
    <property type="project" value="UniProtKB-KW"/>
</dbReference>
<dbReference type="Gene3D" id="1.10.8.60">
    <property type="match status" value="1"/>
</dbReference>
<dbReference type="PANTHER" id="PTHR23077:SF171">
    <property type="entry name" value="NUCLEAR VALOSIN-CONTAINING PROTEIN-LIKE"/>
    <property type="match status" value="1"/>
</dbReference>
<dbReference type="Pfam" id="PF00004">
    <property type="entry name" value="AAA"/>
    <property type="match status" value="1"/>
</dbReference>
<dbReference type="Gene3D" id="3.40.50.300">
    <property type="entry name" value="P-loop containing nucleotide triphosphate hydrolases"/>
    <property type="match status" value="1"/>
</dbReference>
<dbReference type="Gene3D" id="3.10.330.10">
    <property type="match status" value="1"/>
</dbReference>
<comment type="caution">
    <text evidence="4">The sequence shown here is derived from an EMBL/GenBank/DDBJ whole genome shotgun (WGS) entry which is preliminary data.</text>
</comment>
<dbReference type="SMART" id="SM00382">
    <property type="entry name" value="AAA"/>
    <property type="match status" value="1"/>
</dbReference>
<name>A0A813T7B7_9BILA</name>
<protein>
    <recommendedName>
        <fullName evidence="3">AAA+ ATPase domain-containing protein</fullName>
    </recommendedName>
</protein>
<proteinExistence type="predicted"/>
<evidence type="ECO:0000313" key="6">
    <source>
        <dbReference type="Proteomes" id="UP000663860"/>
    </source>
</evidence>
<accession>A0A813T7B7</accession>
<dbReference type="InterPro" id="IPR003959">
    <property type="entry name" value="ATPase_AAA_core"/>
</dbReference>
<dbReference type="GO" id="GO:0016887">
    <property type="term" value="F:ATP hydrolysis activity"/>
    <property type="evidence" value="ECO:0007669"/>
    <property type="project" value="InterPro"/>
</dbReference>
<evidence type="ECO:0000313" key="5">
    <source>
        <dbReference type="EMBL" id="CAF4205408.1"/>
    </source>
</evidence>
<sequence length="480" mass="53929">MAETTDEIELEEFLSIKNDWSKLCIGNLEDEELEYYHDVVMVPYGIARDLFISGGIKMLLLEGNNKHKTLVKAVQQPLLTKDDTNGETNRNMKMNYIVRQNVNVKVGDAVSFQLYEDVEPGTYIQVKAVTDTLYGLTGDIRKVYLEPYFDGTNRDRPICKGDSIVIQAAMHKIEFKVMETKPNRCCIVRLPGTTIDYAGSITRQEAKSTLNQIGYHDIGGMKNQLAKIKAMVELALRRPVLFETTGADQSRRILLHGPSGTGKSLVARAVANETGSIFVLINGLEIASKSADKSEEIFHEAFEIVKENSPAIIFIDKLDAIVPKHKKPYGGFKRRIESQYLTLMDNLKQFPRVVVMAATNDLDEIDPKLCFDLKVQIDKPSLDGRLEILRICTKNWKLADDGVLERIAGKTQEYVGAQLNSICSEALSALLRLQRHSLISKKDEYDVELLNRIFVDESFLNNAVLESRSTNSTINSGITE</sequence>
<dbReference type="InterPro" id="IPR004201">
    <property type="entry name" value="Cdc48_dom2"/>
</dbReference>
<dbReference type="PANTHER" id="PTHR23077">
    <property type="entry name" value="AAA-FAMILY ATPASE"/>
    <property type="match status" value="1"/>
</dbReference>
<dbReference type="EMBL" id="CAJOBB010008298">
    <property type="protein sequence ID" value="CAF4205408.1"/>
    <property type="molecule type" value="Genomic_DNA"/>
</dbReference>
<dbReference type="GO" id="GO:0097352">
    <property type="term" value="P:autophagosome maturation"/>
    <property type="evidence" value="ECO:0007669"/>
    <property type="project" value="TreeGrafter"/>
</dbReference>
<feature type="domain" description="AAA+ ATPase" evidence="3">
    <location>
        <begin position="249"/>
        <end position="381"/>
    </location>
</feature>
<evidence type="ECO:0000259" key="3">
    <source>
        <dbReference type="SMART" id="SM00382"/>
    </source>
</evidence>
<dbReference type="GO" id="GO:0005829">
    <property type="term" value="C:cytosol"/>
    <property type="evidence" value="ECO:0007669"/>
    <property type="project" value="TreeGrafter"/>
</dbReference>
<dbReference type="GO" id="GO:0005634">
    <property type="term" value="C:nucleus"/>
    <property type="evidence" value="ECO:0007669"/>
    <property type="project" value="TreeGrafter"/>
</dbReference>
<evidence type="ECO:0000256" key="2">
    <source>
        <dbReference type="ARBA" id="ARBA00022840"/>
    </source>
</evidence>